<protein>
    <submittedName>
        <fullName evidence="5">Transcriptional regulator of bglA</fullName>
    </submittedName>
</protein>
<reference evidence="5 6" key="1">
    <citation type="journal article" date="2012" name="J. Biotechnol.">
        <title>Genome sequence of the plant growth promoting strain Bacillus amyloliquefaciens subsp. plantarum B9601-Y2 and expression of mersacidin and other secondary metabolites.</title>
        <authorList>
            <person name="He P."/>
            <person name="Hao K."/>
            <person name="Blom J."/>
            <person name="Ruckert C."/>
            <person name="Vater J."/>
            <person name="Mao Z."/>
            <person name="Wu Y."/>
            <person name="Hou M."/>
            <person name="He P."/>
            <person name="He Y."/>
            <person name="Borriss R."/>
        </authorList>
    </citation>
    <scope>NUCLEOTIDE SEQUENCE [LARGE SCALE GENOMIC DNA]</scope>
    <source>
        <strain evidence="5">Y2</strain>
    </source>
</reference>
<dbReference type="GO" id="GO:0003677">
    <property type="term" value="F:DNA binding"/>
    <property type="evidence" value="ECO:0007669"/>
    <property type="project" value="UniProtKB-KW"/>
</dbReference>
<dbReference type="Pfam" id="PF00392">
    <property type="entry name" value="GntR"/>
    <property type="match status" value="1"/>
</dbReference>
<dbReference type="SUPFAM" id="SSF46785">
    <property type="entry name" value="Winged helix' DNA-binding domain"/>
    <property type="match status" value="1"/>
</dbReference>
<dbReference type="CDD" id="cd07377">
    <property type="entry name" value="WHTH_GntR"/>
    <property type="match status" value="1"/>
</dbReference>
<dbReference type="SMART" id="SM00866">
    <property type="entry name" value="UTRA"/>
    <property type="match status" value="1"/>
</dbReference>
<dbReference type="InterPro" id="IPR036390">
    <property type="entry name" value="WH_DNA-bd_sf"/>
</dbReference>
<dbReference type="InterPro" id="IPR028978">
    <property type="entry name" value="Chorismate_lyase_/UTRA_dom_sf"/>
</dbReference>
<dbReference type="InterPro" id="IPR000524">
    <property type="entry name" value="Tscrpt_reg_HTH_GntR"/>
</dbReference>
<dbReference type="PANTHER" id="PTHR44846:SF4">
    <property type="entry name" value="HTH GNTR-TYPE DOMAIN-CONTAINING PROTEIN"/>
    <property type="match status" value="1"/>
</dbReference>
<organism evidence="5 6">
    <name type="scientific">Bacillus amyloliquefaciens (strain Y2)</name>
    <name type="common">Bacillus amyloliquefaciens subsp. plantarum (strain B9601-Y2)</name>
    <dbReference type="NCBI Taxonomy" id="1155777"/>
    <lineage>
        <taxon>Bacteria</taxon>
        <taxon>Bacillati</taxon>
        <taxon>Bacillota</taxon>
        <taxon>Bacilli</taxon>
        <taxon>Bacillales</taxon>
        <taxon>Bacillaceae</taxon>
        <taxon>Bacillus</taxon>
        <taxon>Bacillus amyloliquefaciens group</taxon>
    </lineage>
</organism>
<keyword evidence="1" id="KW-0805">Transcription regulation</keyword>
<evidence type="ECO:0000256" key="3">
    <source>
        <dbReference type="ARBA" id="ARBA00023163"/>
    </source>
</evidence>
<dbReference type="PANTHER" id="PTHR44846">
    <property type="entry name" value="MANNOSYL-D-GLYCERATE TRANSPORT/METABOLISM SYSTEM REPRESSOR MNGR-RELATED"/>
    <property type="match status" value="1"/>
</dbReference>
<dbReference type="EMBL" id="CP003332">
    <property type="protein sequence ID" value="AFJ62261.1"/>
    <property type="molecule type" value="Genomic_DNA"/>
</dbReference>
<dbReference type="PROSITE" id="PS50949">
    <property type="entry name" value="HTH_GNTR"/>
    <property type="match status" value="1"/>
</dbReference>
<dbReference type="InterPro" id="IPR050679">
    <property type="entry name" value="Bact_HTH_transcr_reg"/>
</dbReference>
<dbReference type="Pfam" id="PF07702">
    <property type="entry name" value="UTRA"/>
    <property type="match status" value="1"/>
</dbReference>
<evidence type="ECO:0000256" key="2">
    <source>
        <dbReference type="ARBA" id="ARBA00023125"/>
    </source>
</evidence>
<dbReference type="KEGG" id="bqy:MUS_2315"/>
<dbReference type="GO" id="GO:0045892">
    <property type="term" value="P:negative regulation of DNA-templated transcription"/>
    <property type="evidence" value="ECO:0007669"/>
    <property type="project" value="TreeGrafter"/>
</dbReference>
<evidence type="ECO:0000259" key="4">
    <source>
        <dbReference type="PROSITE" id="PS50949"/>
    </source>
</evidence>
<proteinExistence type="predicted"/>
<dbReference type="SMART" id="SM00345">
    <property type="entry name" value="HTH_GNTR"/>
    <property type="match status" value="1"/>
</dbReference>
<dbReference type="InterPro" id="IPR011663">
    <property type="entry name" value="UTRA"/>
</dbReference>
<dbReference type="GO" id="GO:0003700">
    <property type="term" value="F:DNA-binding transcription factor activity"/>
    <property type="evidence" value="ECO:0007669"/>
    <property type="project" value="InterPro"/>
</dbReference>
<keyword evidence="3" id="KW-0804">Transcription</keyword>
<accession>I2C6I7</accession>
<dbReference type="PATRIC" id="fig|1126211.3.peg.2213"/>
<keyword evidence="2" id="KW-0238">DNA-binding</keyword>
<sequence length="243" mass="28172">MYMLKYQQIAIDIEKYIEEHQLQQGDKLPVLQTLMTRFNVSKSTITKSLDLLEKKGIVFQVRGSGIFVRRNKRKGYISLLSNQGFKESLEDFNVTSKLLALEVRKPTPEAAQNLNMPPDGDVYYVKRIRYIDGLTLCIEESFYNKSIITYLNKEIVAESIFDYIREGLGLKRGFSDLYLYAGMLNEEEAEYLGLFTGAPKLCVETIFHLTNGQPFDYSKVTYHYEQSQFFIQANSHLFEQETT</sequence>
<name>I2C6I7_BACAY</name>
<dbReference type="SUPFAM" id="SSF64288">
    <property type="entry name" value="Chorismate lyase-like"/>
    <property type="match status" value="1"/>
</dbReference>
<dbReference type="Gene3D" id="1.10.10.10">
    <property type="entry name" value="Winged helix-like DNA-binding domain superfamily/Winged helix DNA-binding domain"/>
    <property type="match status" value="1"/>
</dbReference>
<gene>
    <name evidence="5" type="primary">yydK</name>
    <name evidence="5" type="ORF">MUS_2315</name>
</gene>
<evidence type="ECO:0000256" key="1">
    <source>
        <dbReference type="ARBA" id="ARBA00023015"/>
    </source>
</evidence>
<feature type="domain" description="HTH gntR-type" evidence="4">
    <location>
        <begin position="3"/>
        <end position="71"/>
    </location>
</feature>
<evidence type="ECO:0000313" key="6">
    <source>
        <dbReference type="Proteomes" id="UP000002878"/>
    </source>
</evidence>
<dbReference type="Gene3D" id="3.40.1410.10">
    <property type="entry name" value="Chorismate lyase-like"/>
    <property type="match status" value="1"/>
</dbReference>
<dbReference type="HOGENOM" id="CLU_063236_5_1_9"/>
<dbReference type="InterPro" id="IPR036388">
    <property type="entry name" value="WH-like_DNA-bd_sf"/>
</dbReference>
<dbReference type="AlphaFoldDB" id="I2C6I7"/>
<evidence type="ECO:0000313" key="5">
    <source>
        <dbReference type="EMBL" id="AFJ62261.1"/>
    </source>
</evidence>
<dbReference type="Proteomes" id="UP000002878">
    <property type="component" value="Chromosome"/>
</dbReference>